<protein>
    <submittedName>
        <fullName evidence="1">Asparaginase</fullName>
    </submittedName>
</protein>
<dbReference type="Proteomes" id="UP001499910">
    <property type="component" value="Unassembled WGS sequence"/>
</dbReference>
<dbReference type="Pfam" id="PF06089">
    <property type="entry name" value="Asparaginase_II"/>
    <property type="match status" value="1"/>
</dbReference>
<gene>
    <name evidence="1" type="ORF">GCM10023209_25640</name>
</gene>
<proteinExistence type="predicted"/>
<comment type="caution">
    <text evidence="1">The sequence shown here is derived from an EMBL/GenBank/DDBJ whole genome shotgun (WGS) entry which is preliminary data.</text>
</comment>
<evidence type="ECO:0000313" key="2">
    <source>
        <dbReference type="Proteomes" id="UP001499910"/>
    </source>
</evidence>
<sequence>MMERANTDAAELVEIWRGPFHEGTHRGHVAIWHHDTGLVASWGDAEAVILPRSACKMIQALPLIESGAAREAGLSERQLALACASHQGAAVHRGMVEDWLGDLGLGEGALRCGCQWPNDIEERDRLIRAHDGPNQMHNNCSGKHSGFLTVAKHLNAGPEYLEIDHPVQVAVRTAFEEVTGEDSPGYGIDGCSAPNFATRLKAFAKALAAYAAAGAGGGVRDEAMVTLRTAMAAHPELVAGEGRACTRLMRAMGGRATIKTGAEAVFAAIIPERRMGVAVKIEDGGTRASEAVITQILIAMGVLDPEHPEAVAFAHGPIRNWRGIETGFIKVSDDLARWRP</sequence>
<dbReference type="PANTHER" id="PTHR42110:SF1">
    <property type="entry name" value="L-ASPARAGINASE, PUTATIVE (AFU_ORTHOLOGUE AFUA_3G11890)-RELATED"/>
    <property type="match status" value="1"/>
</dbReference>
<name>A0ABP9LDX1_9RHOB</name>
<dbReference type="RefSeq" id="WP_259548452.1">
    <property type="nucleotide sequence ID" value="NZ_BAABHW010000003.1"/>
</dbReference>
<keyword evidence="2" id="KW-1185">Reference proteome</keyword>
<dbReference type="EMBL" id="BAABHW010000003">
    <property type="protein sequence ID" value="GAA5076451.1"/>
    <property type="molecule type" value="Genomic_DNA"/>
</dbReference>
<evidence type="ECO:0000313" key="1">
    <source>
        <dbReference type="EMBL" id="GAA5076451.1"/>
    </source>
</evidence>
<dbReference type="InterPro" id="IPR010349">
    <property type="entry name" value="Asparaginase_II"/>
</dbReference>
<organism evidence="1 2">
    <name type="scientific">[Roseibacterium] beibuensis</name>
    <dbReference type="NCBI Taxonomy" id="1193142"/>
    <lineage>
        <taxon>Bacteria</taxon>
        <taxon>Pseudomonadati</taxon>
        <taxon>Pseudomonadota</taxon>
        <taxon>Alphaproteobacteria</taxon>
        <taxon>Rhodobacterales</taxon>
        <taxon>Roseobacteraceae</taxon>
        <taxon>Roseicyclus</taxon>
    </lineage>
</organism>
<dbReference type="PANTHER" id="PTHR42110">
    <property type="entry name" value="L-ASPARAGINASE, PUTATIVE (AFU_ORTHOLOGUE AFUA_3G11890)-RELATED"/>
    <property type="match status" value="1"/>
</dbReference>
<reference evidence="2" key="1">
    <citation type="journal article" date="2019" name="Int. J. Syst. Evol. Microbiol.">
        <title>The Global Catalogue of Microorganisms (GCM) 10K type strain sequencing project: providing services to taxonomists for standard genome sequencing and annotation.</title>
        <authorList>
            <consortium name="The Broad Institute Genomics Platform"/>
            <consortium name="The Broad Institute Genome Sequencing Center for Infectious Disease"/>
            <person name="Wu L."/>
            <person name="Ma J."/>
        </authorList>
    </citation>
    <scope>NUCLEOTIDE SEQUENCE [LARGE SCALE GENOMIC DNA]</scope>
    <source>
        <strain evidence="2">JCM 18015</strain>
    </source>
</reference>
<accession>A0ABP9LDX1</accession>